<reference evidence="1 2" key="1">
    <citation type="submission" date="2020-09" db="EMBL/GenBank/DDBJ databases">
        <title>Characterization and genome sequencing of Ruminiclostridium sp. nov. MA18.</title>
        <authorList>
            <person name="Rettenmaier R."/>
            <person name="Kowollik M.-L."/>
            <person name="Liebl W."/>
            <person name="Zverlov V."/>
        </authorList>
    </citation>
    <scope>NUCLEOTIDE SEQUENCE [LARGE SCALE GENOMIC DNA]</scope>
    <source>
        <strain evidence="1 2">MA18</strain>
    </source>
</reference>
<dbReference type="InterPro" id="IPR043128">
    <property type="entry name" value="Rev_trsase/Diguanyl_cyclase"/>
</dbReference>
<gene>
    <name evidence="1" type="ORF">EHE19_004510</name>
</gene>
<evidence type="ECO:0000313" key="2">
    <source>
        <dbReference type="Proteomes" id="UP000306409"/>
    </source>
</evidence>
<protein>
    <submittedName>
        <fullName evidence="1">GGDEF domain-containing protein</fullName>
    </submittedName>
</protein>
<dbReference type="CDD" id="cd01949">
    <property type="entry name" value="GGDEF"/>
    <property type="match status" value="1"/>
</dbReference>
<dbReference type="PANTHER" id="PTHR45138:SF9">
    <property type="entry name" value="DIGUANYLATE CYCLASE DGCM-RELATED"/>
    <property type="match status" value="1"/>
</dbReference>
<evidence type="ECO:0000313" key="1">
    <source>
        <dbReference type="EMBL" id="QNU67734.1"/>
    </source>
</evidence>
<proteinExistence type="predicted"/>
<dbReference type="AlphaFoldDB" id="A0A4U7JEN0"/>
<dbReference type="Gene3D" id="3.30.70.270">
    <property type="match status" value="1"/>
</dbReference>
<dbReference type="PROSITE" id="PS50887">
    <property type="entry name" value="GGDEF"/>
    <property type="match status" value="1"/>
</dbReference>
<dbReference type="SMART" id="SM00267">
    <property type="entry name" value="GGDEF"/>
    <property type="match status" value="1"/>
</dbReference>
<dbReference type="PANTHER" id="PTHR45138">
    <property type="entry name" value="REGULATORY COMPONENTS OF SENSORY TRANSDUCTION SYSTEM"/>
    <property type="match status" value="1"/>
</dbReference>
<dbReference type="EMBL" id="CP061336">
    <property type="protein sequence ID" value="QNU67734.1"/>
    <property type="molecule type" value="Genomic_DNA"/>
</dbReference>
<dbReference type="InterPro" id="IPR050469">
    <property type="entry name" value="Diguanylate_Cyclase"/>
</dbReference>
<dbReference type="NCBIfam" id="TIGR00254">
    <property type="entry name" value="GGDEF"/>
    <property type="match status" value="1"/>
</dbReference>
<dbReference type="GO" id="GO:0052621">
    <property type="term" value="F:diguanylate cyclase activity"/>
    <property type="evidence" value="ECO:0007669"/>
    <property type="project" value="TreeGrafter"/>
</dbReference>
<dbReference type="InterPro" id="IPR029787">
    <property type="entry name" value="Nucleotide_cyclase"/>
</dbReference>
<dbReference type="SUPFAM" id="SSF55073">
    <property type="entry name" value="Nucleotide cyclase"/>
    <property type="match status" value="1"/>
</dbReference>
<keyword evidence="2" id="KW-1185">Reference proteome</keyword>
<sequence>MQVLIHQKMNIISAVVLLLFMIYSYNVFDKKQKINRLYLVSLTLNTLLIILELITAFLAESYSVPLRILSSINKVLIVAIAPYLSFVFFKLICNYFPKPFKIRNCTTYLIRILIAFNAIAAVIYFFSLKAIPNLRITEYSISLLLSFIFTAYSVFIILKNKNMIIQFEFAAILTTAITASLLILIQLMVNATSFIWCSNSIILIFMFVIIQQRELYRDSLTGARNRVVLKKCIDAYKKKPNGNLAAVMIDLDYFKSINDSYGHSEGDYALKSFVRILQIAYSDHGVVIRMGGDEFLVLIRDVSFIGVNEMIKKMSKMIDSFNNKSDKPYHLRYSYASGMYNDKNISIEQFIHDLDMKMYQNKKGNRERIWSIKNM</sequence>
<dbReference type="OrthoDB" id="9805474at2"/>
<organism evidence="1 2">
    <name type="scientific">Ruminiclostridium herbifermentans</name>
    <dbReference type="NCBI Taxonomy" id="2488810"/>
    <lineage>
        <taxon>Bacteria</taxon>
        <taxon>Bacillati</taxon>
        <taxon>Bacillota</taxon>
        <taxon>Clostridia</taxon>
        <taxon>Eubacteriales</taxon>
        <taxon>Oscillospiraceae</taxon>
        <taxon>Ruminiclostridium</taxon>
    </lineage>
</organism>
<dbReference type="Proteomes" id="UP000306409">
    <property type="component" value="Chromosome"/>
</dbReference>
<dbReference type="RefSeq" id="WP_137698192.1">
    <property type="nucleotide sequence ID" value="NZ_CP061336.1"/>
</dbReference>
<accession>A0A4U7JEN0</accession>
<dbReference type="KEGG" id="rher:EHE19_004510"/>
<dbReference type="Pfam" id="PF00990">
    <property type="entry name" value="GGDEF"/>
    <property type="match status" value="1"/>
</dbReference>
<dbReference type="InterPro" id="IPR000160">
    <property type="entry name" value="GGDEF_dom"/>
</dbReference>
<name>A0A4U7JEN0_9FIRM</name>